<proteinExistence type="predicted"/>
<organism evidence="1">
    <name type="scientific">freshwater metagenome</name>
    <dbReference type="NCBI Taxonomy" id="449393"/>
    <lineage>
        <taxon>unclassified sequences</taxon>
        <taxon>metagenomes</taxon>
        <taxon>ecological metagenomes</taxon>
    </lineage>
</organism>
<dbReference type="AlphaFoldDB" id="A0A6J7FXP6"/>
<sequence>MDRSVPWRSPSVHSISSPLAASFSGWFIITPLADEKTLQLRSASRHAA</sequence>
<gene>
    <name evidence="1" type="ORF">UFOPK3376_03378</name>
</gene>
<dbReference type="EMBL" id="CAFBLP010000186">
    <property type="protein sequence ID" value="CAB4900407.1"/>
    <property type="molecule type" value="Genomic_DNA"/>
</dbReference>
<name>A0A6J7FXP6_9ZZZZ</name>
<reference evidence="1" key="1">
    <citation type="submission" date="2020-05" db="EMBL/GenBank/DDBJ databases">
        <authorList>
            <person name="Chiriac C."/>
            <person name="Salcher M."/>
            <person name="Ghai R."/>
            <person name="Kavagutti S V."/>
        </authorList>
    </citation>
    <scope>NUCLEOTIDE SEQUENCE</scope>
</reference>
<accession>A0A6J7FXP6</accession>
<protein>
    <submittedName>
        <fullName evidence="1">Unannotated protein</fullName>
    </submittedName>
</protein>
<evidence type="ECO:0000313" key="1">
    <source>
        <dbReference type="EMBL" id="CAB4900407.1"/>
    </source>
</evidence>